<dbReference type="HOGENOM" id="CLU_069489_0_0_1"/>
<dbReference type="STRING" id="4536.A0A0E0HCU8"/>
<feature type="region of interest" description="Disordered" evidence="1">
    <location>
        <begin position="220"/>
        <end position="253"/>
    </location>
</feature>
<proteinExistence type="predicted"/>
<evidence type="ECO:0000313" key="2">
    <source>
        <dbReference type="EnsemblPlants" id="ONIVA05G12690.1"/>
    </source>
</evidence>
<dbReference type="EnsemblPlants" id="ONIVA05G12690.1">
    <property type="protein sequence ID" value="ONIVA05G12690.1"/>
    <property type="gene ID" value="ONIVA05G12690"/>
</dbReference>
<dbReference type="Proteomes" id="UP000006591">
    <property type="component" value="Chromosome 5"/>
</dbReference>
<dbReference type="Gramene" id="ONIVA05G12690.1">
    <property type="protein sequence ID" value="ONIVA05G12690.1"/>
    <property type="gene ID" value="ONIVA05G12690"/>
</dbReference>
<feature type="compositionally biased region" description="Polar residues" evidence="1">
    <location>
        <begin position="222"/>
        <end position="235"/>
    </location>
</feature>
<name>A0A0E0HCU8_ORYNI</name>
<accession>A0A0E0HCU8</accession>
<evidence type="ECO:0000256" key="1">
    <source>
        <dbReference type="SAM" id="MobiDB-lite"/>
    </source>
</evidence>
<dbReference type="AlphaFoldDB" id="A0A0E0HCU8"/>
<reference evidence="2" key="2">
    <citation type="submission" date="2018-04" db="EMBL/GenBank/DDBJ databases">
        <title>OnivRS2 (Oryza nivara Reference Sequence Version 2).</title>
        <authorList>
            <person name="Zhang J."/>
            <person name="Kudrna D."/>
            <person name="Lee S."/>
            <person name="Talag J."/>
            <person name="Rajasekar S."/>
            <person name="Welchert J."/>
            <person name="Hsing Y.-I."/>
            <person name="Wing R.A."/>
        </authorList>
    </citation>
    <scope>NUCLEOTIDE SEQUENCE [LARGE SCALE GENOMIC DNA]</scope>
    <source>
        <strain evidence="2">SL10</strain>
    </source>
</reference>
<protein>
    <submittedName>
        <fullName evidence="2">Uncharacterized protein</fullName>
    </submittedName>
</protein>
<sequence>MPLERQPRRVLPQLGASMIPLINVPSNYGVLFILLIDDILIHFAENKAALILPAQPGDWDDLVQQQQAADIAIEESWGQDHPMGQVMEVNVDERLALVPIVDNNTQIQQPAHEPQVENFLKALEVLARNESPRHPYFYPMTVLPKKSIFDSTPSVVQKNDVWVLWPIEYASSPQEGSQAHAEMEIVDVVPLDIQPPSSLVCVAPPVLKLPKAHVKKRDGKTSFFNPYRRQSSRLSNEQRRSEGGSQDGDSIKESDFFENLNDDLHFDSFPSDCSISVLQKMGVDNWTSASQKKYGVDMELWTPHTSKLKGKYLL</sequence>
<keyword evidence="3" id="KW-1185">Reference proteome</keyword>
<dbReference type="OMA" id="HAEMEIV"/>
<reference evidence="2" key="1">
    <citation type="submission" date="2015-04" db="UniProtKB">
        <authorList>
            <consortium name="EnsemblPlants"/>
        </authorList>
    </citation>
    <scope>IDENTIFICATION</scope>
    <source>
        <strain evidence="2">SL10</strain>
    </source>
</reference>
<organism evidence="2">
    <name type="scientific">Oryza nivara</name>
    <name type="common">Indian wild rice</name>
    <name type="synonym">Oryza sativa f. spontanea</name>
    <dbReference type="NCBI Taxonomy" id="4536"/>
    <lineage>
        <taxon>Eukaryota</taxon>
        <taxon>Viridiplantae</taxon>
        <taxon>Streptophyta</taxon>
        <taxon>Embryophyta</taxon>
        <taxon>Tracheophyta</taxon>
        <taxon>Spermatophyta</taxon>
        <taxon>Magnoliopsida</taxon>
        <taxon>Liliopsida</taxon>
        <taxon>Poales</taxon>
        <taxon>Poaceae</taxon>
        <taxon>BOP clade</taxon>
        <taxon>Oryzoideae</taxon>
        <taxon>Oryzeae</taxon>
        <taxon>Oryzinae</taxon>
        <taxon>Oryza</taxon>
    </lineage>
</organism>
<evidence type="ECO:0000313" key="3">
    <source>
        <dbReference type="Proteomes" id="UP000006591"/>
    </source>
</evidence>